<feature type="transmembrane region" description="Helical" evidence="5">
    <location>
        <begin position="12"/>
        <end position="36"/>
    </location>
</feature>
<dbReference type="Proteomes" id="UP001596406">
    <property type="component" value="Unassembled WGS sequence"/>
</dbReference>
<evidence type="ECO:0000259" key="6">
    <source>
        <dbReference type="Pfam" id="PF01694"/>
    </source>
</evidence>
<keyword evidence="7" id="KW-0378">Hydrolase</keyword>
<dbReference type="GO" id="GO:0008233">
    <property type="term" value="F:peptidase activity"/>
    <property type="evidence" value="ECO:0007669"/>
    <property type="project" value="UniProtKB-KW"/>
</dbReference>
<comment type="subcellular location">
    <subcellularLocation>
        <location evidence="1">Membrane</location>
        <topology evidence="1">Multi-pass membrane protein</topology>
    </subcellularLocation>
</comment>
<dbReference type="InterPro" id="IPR022764">
    <property type="entry name" value="Peptidase_S54_rhomboid_dom"/>
</dbReference>
<dbReference type="EMBL" id="JBHSXM010000001">
    <property type="protein sequence ID" value="MFC6836756.1"/>
    <property type="molecule type" value="Genomic_DNA"/>
</dbReference>
<feature type="transmembrane region" description="Helical" evidence="5">
    <location>
        <begin position="112"/>
        <end position="130"/>
    </location>
</feature>
<dbReference type="Pfam" id="PF01694">
    <property type="entry name" value="Rhomboid"/>
    <property type="match status" value="1"/>
</dbReference>
<gene>
    <name evidence="7" type="ORF">ACFQHK_09550</name>
</gene>
<dbReference type="RefSeq" id="WP_304448434.1">
    <property type="nucleotide sequence ID" value="NZ_JARRAH010000001.1"/>
</dbReference>
<sequence>MSRSPTAETLVVMGCVFLAQQVFGLVGLAVPLFALGPAFPAFPWTVVTSVYAHANLAHLLGNAFTLALVGLIVERSTTRFRFHAFFLTTGVLAGLVQVFVLGSAVIGASGAIFALVGYLVTANPVSTAVFSRVRLSRRGQLALFAVLGVVVTVATGAPGVALLAHFTGFVLGLAAGRLHLLDVGGRDRRESASASDYRL</sequence>
<evidence type="ECO:0000313" key="8">
    <source>
        <dbReference type="Proteomes" id="UP001596406"/>
    </source>
</evidence>
<accession>A0ABD5UBM3</accession>
<dbReference type="AlphaFoldDB" id="A0ABD5UBM3"/>
<keyword evidence="7" id="KW-0645">Protease</keyword>
<keyword evidence="3 5" id="KW-1133">Transmembrane helix</keyword>
<dbReference type="PANTHER" id="PTHR43066">
    <property type="entry name" value="RHOMBOID-RELATED PROTEIN"/>
    <property type="match status" value="1"/>
</dbReference>
<evidence type="ECO:0000256" key="1">
    <source>
        <dbReference type="ARBA" id="ARBA00004141"/>
    </source>
</evidence>
<evidence type="ECO:0000256" key="2">
    <source>
        <dbReference type="ARBA" id="ARBA00022692"/>
    </source>
</evidence>
<keyword evidence="8" id="KW-1185">Reference proteome</keyword>
<proteinExistence type="predicted"/>
<keyword evidence="2 5" id="KW-0812">Transmembrane</keyword>
<dbReference type="GO" id="GO:0016020">
    <property type="term" value="C:membrane"/>
    <property type="evidence" value="ECO:0007669"/>
    <property type="project" value="UniProtKB-SubCell"/>
</dbReference>
<dbReference type="EC" id="3.4.21.-" evidence="7"/>
<evidence type="ECO:0000256" key="5">
    <source>
        <dbReference type="SAM" id="Phobius"/>
    </source>
</evidence>
<feature type="transmembrane region" description="Helical" evidence="5">
    <location>
        <begin position="85"/>
        <end position="106"/>
    </location>
</feature>
<dbReference type="InterPro" id="IPR035952">
    <property type="entry name" value="Rhomboid-like_sf"/>
</dbReference>
<feature type="domain" description="Peptidase S54 rhomboid" evidence="6">
    <location>
        <begin position="44"/>
        <end position="178"/>
    </location>
</feature>
<dbReference type="GO" id="GO:0006508">
    <property type="term" value="P:proteolysis"/>
    <property type="evidence" value="ECO:0007669"/>
    <property type="project" value="UniProtKB-KW"/>
</dbReference>
<organism evidence="7 8">
    <name type="scientific">Halomarina ordinaria</name>
    <dbReference type="NCBI Taxonomy" id="3033939"/>
    <lineage>
        <taxon>Archaea</taxon>
        <taxon>Methanobacteriati</taxon>
        <taxon>Methanobacteriota</taxon>
        <taxon>Stenosarchaea group</taxon>
        <taxon>Halobacteria</taxon>
        <taxon>Halobacteriales</taxon>
        <taxon>Natronomonadaceae</taxon>
        <taxon>Halomarina</taxon>
    </lineage>
</organism>
<feature type="transmembrane region" description="Helical" evidence="5">
    <location>
        <begin position="142"/>
        <end position="175"/>
    </location>
</feature>
<name>A0ABD5UBM3_9EURY</name>
<evidence type="ECO:0000256" key="3">
    <source>
        <dbReference type="ARBA" id="ARBA00022989"/>
    </source>
</evidence>
<reference evidence="7 8" key="1">
    <citation type="journal article" date="2019" name="Int. J. Syst. Evol. Microbiol.">
        <title>The Global Catalogue of Microorganisms (GCM) 10K type strain sequencing project: providing services to taxonomists for standard genome sequencing and annotation.</title>
        <authorList>
            <consortium name="The Broad Institute Genomics Platform"/>
            <consortium name="The Broad Institute Genome Sequencing Center for Infectious Disease"/>
            <person name="Wu L."/>
            <person name="Ma J."/>
        </authorList>
    </citation>
    <scope>NUCLEOTIDE SEQUENCE [LARGE SCALE GENOMIC DNA]</scope>
    <source>
        <strain evidence="7 8">PSRA2</strain>
    </source>
</reference>
<dbReference type="Gene3D" id="1.20.1540.10">
    <property type="entry name" value="Rhomboid-like"/>
    <property type="match status" value="1"/>
</dbReference>
<dbReference type="SUPFAM" id="SSF144091">
    <property type="entry name" value="Rhomboid-like"/>
    <property type="match status" value="1"/>
</dbReference>
<evidence type="ECO:0000313" key="7">
    <source>
        <dbReference type="EMBL" id="MFC6836756.1"/>
    </source>
</evidence>
<keyword evidence="4 5" id="KW-0472">Membrane</keyword>
<feature type="transmembrane region" description="Helical" evidence="5">
    <location>
        <begin position="56"/>
        <end position="73"/>
    </location>
</feature>
<evidence type="ECO:0000256" key="4">
    <source>
        <dbReference type="ARBA" id="ARBA00023136"/>
    </source>
</evidence>
<protein>
    <submittedName>
        <fullName evidence="7">Rhomboid family intramembrane serine protease</fullName>
        <ecNumber evidence="7">3.4.21.-</ecNumber>
    </submittedName>
</protein>
<comment type="caution">
    <text evidence="7">The sequence shown here is derived from an EMBL/GenBank/DDBJ whole genome shotgun (WGS) entry which is preliminary data.</text>
</comment>